<dbReference type="UniPathway" id="UPA00545">
    <property type="reaction ID" value="UER00823"/>
</dbReference>
<evidence type="ECO:0000256" key="13">
    <source>
        <dbReference type="ARBA" id="ARBA00057335"/>
    </source>
</evidence>
<comment type="pathway">
    <text evidence="2 15">Glycan metabolism; pectin degradation; 2-dehydro-3-deoxy-D-gluconate from pectin: step 1/5.</text>
</comment>
<organism evidence="18 19">
    <name type="scientific">Capsicum annuum</name>
    <name type="common">Capsicum pepper</name>
    <dbReference type="NCBI Taxonomy" id="4072"/>
    <lineage>
        <taxon>Eukaryota</taxon>
        <taxon>Viridiplantae</taxon>
        <taxon>Streptophyta</taxon>
        <taxon>Embryophyta</taxon>
        <taxon>Tracheophyta</taxon>
        <taxon>Spermatophyta</taxon>
        <taxon>Magnoliopsida</taxon>
        <taxon>eudicotyledons</taxon>
        <taxon>Gunneridae</taxon>
        <taxon>Pentapetalae</taxon>
        <taxon>asterids</taxon>
        <taxon>lamiids</taxon>
        <taxon>Solanales</taxon>
        <taxon>Solanaceae</taxon>
        <taxon>Solanoideae</taxon>
        <taxon>Capsiceae</taxon>
        <taxon>Capsicum</taxon>
    </lineage>
</organism>
<evidence type="ECO:0000256" key="8">
    <source>
        <dbReference type="ARBA" id="ARBA00022801"/>
    </source>
</evidence>
<dbReference type="EC" id="3.1.1.11" evidence="4 15"/>
<evidence type="ECO:0000313" key="19">
    <source>
        <dbReference type="Proteomes" id="UP000222542"/>
    </source>
</evidence>
<evidence type="ECO:0000256" key="14">
    <source>
        <dbReference type="PROSITE-ProRule" id="PRU10040"/>
    </source>
</evidence>
<keyword evidence="16" id="KW-0472">Membrane</keyword>
<name>A0A2G2YMM6_CAPAN</name>
<dbReference type="OMA" id="PIKCCEK"/>
<gene>
    <name evidence="18" type="ORF">T459_26102</name>
</gene>
<evidence type="ECO:0000256" key="2">
    <source>
        <dbReference type="ARBA" id="ARBA00005184"/>
    </source>
</evidence>
<dbReference type="GO" id="GO:0042545">
    <property type="term" value="P:cell wall modification"/>
    <property type="evidence" value="ECO:0007669"/>
    <property type="project" value="UniProtKB-UniRule"/>
</dbReference>
<dbReference type="InterPro" id="IPR000070">
    <property type="entry name" value="Pectinesterase_cat"/>
</dbReference>
<keyword evidence="6" id="KW-0964">Secreted</keyword>
<dbReference type="SMR" id="A0A2G2YMM6"/>
<proteinExistence type="inferred from homology"/>
<evidence type="ECO:0000256" key="15">
    <source>
        <dbReference type="RuleBase" id="RU000589"/>
    </source>
</evidence>
<keyword evidence="16" id="KW-1133">Transmembrane helix</keyword>
<keyword evidence="11" id="KW-0961">Cell wall biogenesis/degradation</keyword>
<dbReference type="Pfam" id="PF01095">
    <property type="entry name" value="Pectinesterase"/>
    <property type="match status" value="1"/>
</dbReference>
<keyword evidence="8 15" id="KW-0378">Hydrolase</keyword>
<evidence type="ECO:0000256" key="9">
    <source>
        <dbReference type="ARBA" id="ARBA00023085"/>
    </source>
</evidence>
<dbReference type="InterPro" id="IPR033131">
    <property type="entry name" value="Pectinesterase_Asp_AS"/>
</dbReference>
<dbReference type="PROSITE" id="PS00503">
    <property type="entry name" value="PECTINESTERASE_2"/>
    <property type="match status" value="1"/>
</dbReference>
<dbReference type="SUPFAM" id="SSF51126">
    <property type="entry name" value="Pectin lyase-like"/>
    <property type="match status" value="1"/>
</dbReference>
<evidence type="ECO:0000256" key="16">
    <source>
        <dbReference type="SAM" id="Phobius"/>
    </source>
</evidence>
<evidence type="ECO:0000256" key="12">
    <source>
        <dbReference type="ARBA" id="ARBA00047928"/>
    </source>
</evidence>
<evidence type="ECO:0000256" key="10">
    <source>
        <dbReference type="ARBA" id="ARBA00023180"/>
    </source>
</evidence>
<protein>
    <recommendedName>
        <fullName evidence="4 15">Pectinesterase</fullName>
        <ecNumber evidence="4 15">3.1.1.11</ecNumber>
    </recommendedName>
</protein>
<dbReference type="GO" id="GO:0030599">
    <property type="term" value="F:pectinesterase activity"/>
    <property type="evidence" value="ECO:0000318"/>
    <property type="project" value="GO_Central"/>
</dbReference>
<keyword evidence="19" id="KW-1185">Reference proteome</keyword>
<comment type="caution">
    <text evidence="18">The sequence shown here is derived from an EMBL/GenBank/DDBJ whole genome shotgun (WGS) entry which is preliminary data.</text>
</comment>
<dbReference type="GO" id="GO:0045490">
    <property type="term" value="P:pectin catabolic process"/>
    <property type="evidence" value="ECO:0000318"/>
    <property type="project" value="GO_Central"/>
</dbReference>
<dbReference type="PANTHER" id="PTHR31321">
    <property type="entry name" value="ACYL-COA THIOESTER HYDROLASE YBHC-RELATED"/>
    <property type="match status" value="1"/>
</dbReference>
<keyword evidence="16" id="KW-0812">Transmembrane</keyword>
<comment type="similarity">
    <text evidence="3">Belongs to the pectinesterase family.</text>
</comment>
<dbReference type="Gramene" id="PHT70998">
    <property type="protein sequence ID" value="PHT70998"/>
    <property type="gene ID" value="T459_26102"/>
</dbReference>
<comment type="catalytic activity">
    <reaction evidence="12 15">
        <text>[(1-&gt;4)-alpha-D-galacturonosyl methyl ester](n) + n H2O = [(1-&gt;4)-alpha-D-galacturonosyl](n) + n methanol + n H(+)</text>
        <dbReference type="Rhea" id="RHEA:22380"/>
        <dbReference type="Rhea" id="RHEA-COMP:14570"/>
        <dbReference type="Rhea" id="RHEA-COMP:14573"/>
        <dbReference type="ChEBI" id="CHEBI:15377"/>
        <dbReference type="ChEBI" id="CHEBI:15378"/>
        <dbReference type="ChEBI" id="CHEBI:17790"/>
        <dbReference type="ChEBI" id="CHEBI:140522"/>
        <dbReference type="ChEBI" id="CHEBI:140523"/>
        <dbReference type="EC" id="3.1.1.11"/>
    </reaction>
</comment>
<dbReference type="InterPro" id="IPR012334">
    <property type="entry name" value="Pectin_lyas_fold"/>
</dbReference>
<dbReference type="OrthoDB" id="2019149at2759"/>
<reference evidence="18 19" key="2">
    <citation type="journal article" date="2017" name="Genome Biol.">
        <title>New reference genome sequences of hot pepper reveal the massive evolution of plant disease-resistance genes by retroduplication.</title>
        <authorList>
            <person name="Kim S."/>
            <person name="Park J."/>
            <person name="Yeom S.I."/>
            <person name="Kim Y.M."/>
            <person name="Seo E."/>
            <person name="Kim K.T."/>
            <person name="Kim M.S."/>
            <person name="Lee J.M."/>
            <person name="Cheong K."/>
            <person name="Shin H.S."/>
            <person name="Kim S.B."/>
            <person name="Han K."/>
            <person name="Lee J."/>
            <person name="Park M."/>
            <person name="Lee H.A."/>
            <person name="Lee H.Y."/>
            <person name="Lee Y."/>
            <person name="Oh S."/>
            <person name="Lee J.H."/>
            <person name="Choi E."/>
            <person name="Choi E."/>
            <person name="Lee S.E."/>
            <person name="Jeon J."/>
            <person name="Kim H."/>
            <person name="Choi G."/>
            <person name="Song H."/>
            <person name="Lee J."/>
            <person name="Lee S.C."/>
            <person name="Kwon J.K."/>
            <person name="Lee H.Y."/>
            <person name="Koo N."/>
            <person name="Hong Y."/>
            <person name="Kim R.W."/>
            <person name="Kang W.H."/>
            <person name="Huh J.H."/>
            <person name="Kang B.C."/>
            <person name="Yang T.J."/>
            <person name="Lee Y.H."/>
            <person name="Bennetzen J.L."/>
            <person name="Choi D."/>
        </authorList>
    </citation>
    <scope>NUCLEOTIDE SEQUENCE [LARGE SCALE GENOMIC DNA]</scope>
    <source>
        <strain evidence="19">cv. CM334</strain>
    </source>
</reference>
<feature type="active site" evidence="14">
    <location>
        <position position="244"/>
    </location>
</feature>
<keyword evidence="7" id="KW-0732">Signal</keyword>
<dbReference type="Gene3D" id="2.160.20.10">
    <property type="entry name" value="Single-stranded right-handed beta-helix, Pectin lyase-like"/>
    <property type="match status" value="1"/>
</dbReference>
<dbReference type="STRING" id="4072.A0A2G2YMM6"/>
<comment type="function">
    <text evidence="13">Acts in the modification of cell walls via demethylesterification of cell wall pectin.</text>
</comment>
<keyword evidence="10" id="KW-0325">Glycoprotein</keyword>
<evidence type="ECO:0000313" key="18">
    <source>
        <dbReference type="EMBL" id="PHT70998.1"/>
    </source>
</evidence>
<dbReference type="EMBL" id="AYRZ02000010">
    <property type="protein sequence ID" value="PHT70998.1"/>
    <property type="molecule type" value="Genomic_DNA"/>
</dbReference>
<feature type="domain" description="Pectinesterase catalytic" evidence="17">
    <location>
        <begin position="93"/>
        <end position="382"/>
    </location>
</feature>
<dbReference type="AlphaFoldDB" id="A0A2G2YMM6"/>
<evidence type="ECO:0000256" key="3">
    <source>
        <dbReference type="ARBA" id="ARBA00008891"/>
    </source>
</evidence>
<evidence type="ECO:0000256" key="5">
    <source>
        <dbReference type="ARBA" id="ARBA00022512"/>
    </source>
</evidence>
<dbReference type="FunFam" id="2.160.20.10:FF:000033">
    <property type="entry name" value="Pectinesterase"/>
    <property type="match status" value="1"/>
</dbReference>
<dbReference type="InterPro" id="IPR011050">
    <property type="entry name" value="Pectin_lyase_fold/virulence"/>
</dbReference>
<feature type="transmembrane region" description="Helical" evidence="16">
    <location>
        <begin position="9"/>
        <end position="28"/>
    </location>
</feature>
<reference evidence="18 19" key="1">
    <citation type="journal article" date="2014" name="Nat. Genet.">
        <title>Genome sequence of the hot pepper provides insights into the evolution of pungency in Capsicum species.</title>
        <authorList>
            <person name="Kim S."/>
            <person name="Park M."/>
            <person name="Yeom S.I."/>
            <person name="Kim Y.M."/>
            <person name="Lee J.M."/>
            <person name="Lee H.A."/>
            <person name="Seo E."/>
            <person name="Choi J."/>
            <person name="Cheong K."/>
            <person name="Kim K.T."/>
            <person name="Jung K."/>
            <person name="Lee G.W."/>
            <person name="Oh S.K."/>
            <person name="Bae C."/>
            <person name="Kim S.B."/>
            <person name="Lee H.Y."/>
            <person name="Kim S.Y."/>
            <person name="Kim M.S."/>
            <person name="Kang B.C."/>
            <person name="Jo Y.D."/>
            <person name="Yang H.B."/>
            <person name="Jeong H.J."/>
            <person name="Kang W.H."/>
            <person name="Kwon J.K."/>
            <person name="Shin C."/>
            <person name="Lim J.Y."/>
            <person name="Park J.H."/>
            <person name="Huh J.H."/>
            <person name="Kim J.S."/>
            <person name="Kim B.D."/>
            <person name="Cohen O."/>
            <person name="Paran I."/>
            <person name="Suh M.C."/>
            <person name="Lee S.B."/>
            <person name="Kim Y.K."/>
            <person name="Shin Y."/>
            <person name="Noh S.J."/>
            <person name="Park J."/>
            <person name="Seo Y.S."/>
            <person name="Kwon S.Y."/>
            <person name="Kim H.A."/>
            <person name="Park J.M."/>
            <person name="Kim H.J."/>
            <person name="Choi S.B."/>
            <person name="Bosland P.W."/>
            <person name="Reeves G."/>
            <person name="Jo S.H."/>
            <person name="Lee B.W."/>
            <person name="Cho H.T."/>
            <person name="Choi H.S."/>
            <person name="Lee M.S."/>
            <person name="Yu Y."/>
            <person name="Do Choi Y."/>
            <person name="Park B.S."/>
            <person name="van Deynze A."/>
            <person name="Ashrafi H."/>
            <person name="Hill T."/>
            <person name="Kim W.T."/>
            <person name="Pai H.S."/>
            <person name="Ahn H.K."/>
            <person name="Yeam I."/>
            <person name="Giovannoni J.J."/>
            <person name="Rose J.K."/>
            <person name="Sorensen I."/>
            <person name="Lee S.J."/>
            <person name="Kim R.W."/>
            <person name="Choi I.Y."/>
            <person name="Choi B.S."/>
            <person name="Lim J.S."/>
            <person name="Lee Y.H."/>
            <person name="Choi D."/>
        </authorList>
    </citation>
    <scope>NUCLEOTIDE SEQUENCE [LARGE SCALE GENOMIC DNA]</scope>
    <source>
        <strain evidence="19">cv. CM334</strain>
    </source>
</reference>
<evidence type="ECO:0000256" key="7">
    <source>
        <dbReference type="ARBA" id="ARBA00022729"/>
    </source>
</evidence>
<evidence type="ECO:0000256" key="11">
    <source>
        <dbReference type="ARBA" id="ARBA00023316"/>
    </source>
</evidence>
<evidence type="ECO:0000256" key="6">
    <source>
        <dbReference type="ARBA" id="ARBA00022525"/>
    </source>
</evidence>
<keyword evidence="5" id="KW-0134">Cell wall</keyword>
<evidence type="ECO:0000259" key="17">
    <source>
        <dbReference type="Pfam" id="PF01095"/>
    </source>
</evidence>
<comment type="subcellular location">
    <subcellularLocation>
        <location evidence="1">Secreted</location>
        <location evidence="1">Cell wall</location>
    </subcellularLocation>
</comment>
<keyword evidence="9 15" id="KW-0063">Aspartyl esterase</keyword>
<dbReference type="PANTHER" id="PTHR31321:SF73">
    <property type="entry name" value="PECTINESTERASE 14-RELATED"/>
    <property type="match status" value="1"/>
</dbReference>
<evidence type="ECO:0000256" key="1">
    <source>
        <dbReference type="ARBA" id="ARBA00004191"/>
    </source>
</evidence>
<accession>A0A2G2YMM6</accession>
<evidence type="ECO:0000256" key="4">
    <source>
        <dbReference type="ARBA" id="ARBA00013229"/>
    </source>
</evidence>
<sequence>MNNTTTKTIFFWSISFTILLSSIILPLYSNYQTSTRLANFLKRVVEKSGVQDIFFIFKEIITTSLLLHSSKCDNPKWNSKLVSIYGVSHVLSVDLNGCASFSSIQKAVDAVPDNSPATTLILVDSGTYKEKVVINSSKTNIIIQGQGYQNTAIAWNDTANSTGGTANSFTVAIYASNFIAYNISFQNTAPAASPGDVGGQALALRITGDEGAFYGCGFYGAQDTLNDDKGRHYFKECFIQGSIDFIFGSARSLYEDCTINSIAKEGTSGEIGGSITAHGRNSKNENSGYSFVNCEISGTGKIWLGRAWGAYATVIFSKTYMSDVISSDGWDDWRDPNKDQTVLFGEYDCYGPGANYTDRVPYAKQLKQNEAAQYMDISFIDGQQWLSNGRSDT</sequence>
<dbReference type="Proteomes" id="UP000222542">
    <property type="component" value="Unassembled WGS sequence"/>
</dbReference>